<dbReference type="InterPro" id="IPR058624">
    <property type="entry name" value="MdtA-like_HH"/>
</dbReference>
<dbReference type="Gene3D" id="2.40.30.170">
    <property type="match status" value="1"/>
</dbReference>
<comment type="caution">
    <text evidence="7">The sequence shown here is derived from an EMBL/GenBank/DDBJ whole genome shotgun (WGS) entry which is preliminary data.</text>
</comment>
<evidence type="ECO:0000256" key="2">
    <source>
        <dbReference type="ARBA" id="ARBA00009477"/>
    </source>
</evidence>
<evidence type="ECO:0000259" key="4">
    <source>
        <dbReference type="Pfam" id="PF25917"/>
    </source>
</evidence>
<dbReference type="GO" id="GO:0030313">
    <property type="term" value="C:cell envelope"/>
    <property type="evidence" value="ECO:0007669"/>
    <property type="project" value="UniProtKB-SubCell"/>
</dbReference>
<dbReference type="Pfam" id="PF25917">
    <property type="entry name" value="BSH_RND"/>
    <property type="match status" value="1"/>
</dbReference>
<evidence type="ECO:0000313" key="8">
    <source>
        <dbReference type="Proteomes" id="UP000807825"/>
    </source>
</evidence>
<dbReference type="SUPFAM" id="SSF111369">
    <property type="entry name" value="HlyD-like secretion proteins"/>
    <property type="match status" value="1"/>
</dbReference>
<feature type="domain" description="Multidrug resistance protein MdtA-like barrel-sandwich hybrid" evidence="4">
    <location>
        <begin position="65"/>
        <end position="203"/>
    </location>
</feature>
<dbReference type="GO" id="GO:0022857">
    <property type="term" value="F:transmembrane transporter activity"/>
    <property type="evidence" value="ECO:0007669"/>
    <property type="project" value="InterPro"/>
</dbReference>
<dbReference type="InterPro" id="IPR058626">
    <property type="entry name" value="MdtA-like_b-barrel"/>
</dbReference>
<reference evidence="7" key="1">
    <citation type="submission" date="2020-07" db="EMBL/GenBank/DDBJ databases">
        <title>Huge and variable diversity of episymbiotic CPR bacteria and DPANN archaea in groundwater ecosystems.</title>
        <authorList>
            <person name="He C.Y."/>
            <person name="Keren R."/>
            <person name="Whittaker M."/>
            <person name="Farag I.F."/>
            <person name="Doudna J."/>
            <person name="Cate J.H.D."/>
            <person name="Banfield J.F."/>
        </authorList>
    </citation>
    <scope>NUCLEOTIDE SEQUENCE</scope>
    <source>
        <strain evidence="7">NC_groundwater_1664_Pr3_B-0.1um_52_9</strain>
    </source>
</reference>
<dbReference type="PANTHER" id="PTHR30158:SF24">
    <property type="entry name" value="HLYD FAMILY SECRETION PROTEIN"/>
    <property type="match status" value="1"/>
</dbReference>
<dbReference type="Gene3D" id="2.40.50.100">
    <property type="match status" value="1"/>
</dbReference>
<dbReference type="Pfam" id="PF25876">
    <property type="entry name" value="HH_MFP_RND"/>
    <property type="match status" value="1"/>
</dbReference>
<dbReference type="NCBIfam" id="TIGR01730">
    <property type="entry name" value="RND_mfp"/>
    <property type="match status" value="1"/>
</dbReference>
<evidence type="ECO:0000313" key="7">
    <source>
        <dbReference type="EMBL" id="MBI5251200.1"/>
    </source>
</evidence>
<dbReference type="PROSITE" id="PS51257">
    <property type="entry name" value="PROKAR_LIPOPROTEIN"/>
    <property type="match status" value="1"/>
</dbReference>
<gene>
    <name evidence="7" type="ORF">HY912_17055</name>
</gene>
<evidence type="ECO:0000259" key="5">
    <source>
        <dbReference type="Pfam" id="PF25944"/>
    </source>
</evidence>
<feature type="domain" description="Multidrug resistance protein MdtA-like alpha-helical hairpin" evidence="3">
    <location>
        <begin position="105"/>
        <end position="173"/>
    </location>
</feature>
<dbReference type="GO" id="GO:0005886">
    <property type="term" value="C:plasma membrane"/>
    <property type="evidence" value="ECO:0007669"/>
    <property type="project" value="TreeGrafter"/>
</dbReference>
<evidence type="ECO:0000259" key="6">
    <source>
        <dbReference type="Pfam" id="PF25967"/>
    </source>
</evidence>
<dbReference type="AlphaFoldDB" id="A0A9D6V5X2"/>
<protein>
    <submittedName>
        <fullName evidence="7">Efflux RND transporter periplasmic adaptor subunit</fullName>
    </submittedName>
</protein>
<feature type="domain" description="Multidrug resistance protein MdtA-like beta-barrel" evidence="5">
    <location>
        <begin position="210"/>
        <end position="292"/>
    </location>
</feature>
<dbReference type="Pfam" id="PF25967">
    <property type="entry name" value="RND-MFP_C"/>
    <property type="match status" value="1"/>
</dbReference>
<dbReference type="EMBL" id="JACRDE010000445">
    <property type="protein sequence ID" value="MBI5251200.1"/>
    <property type="molecule type" value="Genomic_DNA"/>
</dbReference>
<dbReference type="InterPro" id="IPR006143">
    <property type="entry name" value="RND_pump_MFP"/>
</dbReference>
<comment type="subcellular location">
    <subcellularLocation>
        <location evidence="1">Cell envelope</location>
    </subcellularLocation>
</comment>
<dbReference type="PANTHER" id="PTHR30158">
    <property type="entry name" value="ACRA/E-RELATED COMPONENT OF DRUG EFFLUX TRANSPORTER"/>
    <property type="match status" value="1"/>
</dbReference>
<dbReference type="InterPro" id="IPR058625">
    <property type="entry name" value="MdtA-like_BSH"/>
</dbReference>
<proteinExistence type="inferred from homology"/>
<feature type="domain" description="Multidrug resistance protein MdtA-like C-terminal permuted SH3" evidence="6">
    <location>
        <begin position="296"/>
        <end position="352"/>
    </location>
</feature>
<dbReference type="InterPro" id="IPR058627">
    <property type="entry name" value="MdtA-like_C"/>
</dbReference>
<dbReference type="Pfam" id="PF25944">
    <property type="entry name" value="Beta-barrel_RND"/>
    <property type="match status" value="1"/>
</dbReference>
<organism evidence="7 8">
    <name type="scientific">Desulfomonile tiedjei</name>
    <dbReference type="NCBI Taxonomy" id="2358"/>
    <lineage>
        <taxon>Bacteria</taxon>
        <taxon>Pseudomonadati</taxon>
        <taxon>Thermodesulfobacteriota</taxon>
        <taxon>Desulfomonilia</taxon>
        <taxon>Desulfomonilales</taxon>
        <taxon>Desulfomonilaceae</taxon>
        <taxon>Desulfomonile</taxon>
    </lineage>
</organism>
<dbReference type="Gene3D" id="1.10.287.470">
    <property type="entry name" value="Helix hairpin bin"/>
    <property type="match status" value="1"/>
</dbReference>
<accession>A0A9D6V5X2</accession>
<comment type="similarity">
    <text evidence="2">Belongs to the membrane fusion protein (MFP) (TC 8.A.1) family.</text>
</comment>
<dbReference type="Gene3D" id="2.40.420.20">
    <property type="match status" value="1"/>
</dbReference>
<name>A0A9D6V5X2_9BACT</name>
<evidence type="ECO:0000259" key="3">
    <source>
        <dbReference type="Pfam" id="PF25876"/>
    </source>
</evidence>
<dbReference type="GO" id="GO:0046677">
    <property type="term" value="P:response to antibiotic"/>
    <property type="evidence" value="ECO:0007669"/>
    <property type="project" value="TreeGrafter"/>
</dbReference>
<dbReference type="Proteomes" id="UP000807825">
    <property type="component" value="Unassembled WGS sequence"/>
</dbReference>
<sequence length="384" mass="41765">MIQMKDHLIRSIGTLCLAAVLLAGCEKTPQKSMERPPATVVVGTAVTRNVPLYIDAIGRTVASKVVTVKPQVGGCITKIHFVDGAELKEGDPLFTIDPRPYKAKLDAANATLAEKKASLDLAKIQFDRYAGLLETNSVAQTDYDTKKNNVETSEAQVLQSQAAVEEAKLNLDYCYIASPVQGRAGLRLVDNGNVVSANSSSLLLIERLHPIYADFTITEHQLPAVKEKLRQGVLQASVSLSEQQDDPREAEVAFLDNAVQESTGTIKLRATLLNEDDHFWPGQLVRVRLFLDTIHDAVIVPAKATRMSAKGPFLFVVRDDSTAELRQVSLGQRHGDSVVINEGVKAGERVVMVGHLGVAPGAKVRVNEALVKVGPSTEQEKRYQ</sequence>
<evidence type="ECO:0000256" key="1">
    <source>
        <dbReference type="ARBA" id="ARBA00004196"/>
    </source>
</evidence>